<dbReference type="eggNOG" id="COG0179">
    <property type="taxonomic scope" value="Bacteria"/>
</dbReference>
<dbReference type="GO" id="GO:0019752">
    <property type="term" value="P:carboxylic acid metabolic process"/>
    <property type="evidence" value="ECO:0007669"/>
    <property type="project" value="UniProtKB-ARBA"/>
</dbReference>
<evidence type="ECO:0000256" key="2">
    <source>
        <dbReference type="ARBA" id="ARBA00022723"/>
    </source>
</evidence>
<keyword evidence="2" id="KW-0479">Metal-binding</keyword>
<dbReference type="NCBIfam" id="NF007967">
    <property type="entry name" value="PRK10691.1"/>
    <property type="match status" value="1"/>
</dbReference>
<comment type="similarity">
    <text evidence="1">Belongs to the FAH family.</text>
</comment>
<dbReference type="Proteomes" id="UP000002534">
    <property type="component" value="Chromosome"/>
</dbReference>
<name>Q3A6Z5_SYNC1</name>
<reference evidence="4 5" key="2">
    <citation type="journal article" date="2012" name="BMC Genomics">
        <title>The genome of Pelobacter carbinolicus reveals surprising metabolic capabilities and physiological features.</title>
        <authorList>
            <person name="Aklujkar M."/>
            <person name="Haveman S.A."/>
            <person name="Didonato R.Jr."/>
            <person name="Chertkov O."/>
            <person name="Han C.S."/>
            <person name="Land M.L."/>
            <person name="Brown P."/>
            <person name="Lovley D.R."/>
        </authorList>
    </citation>
    <scope>NUCLEOTIDE SEQUENCE [LARGE SCALE GENOMIC DNA]</scope>
    <source>
        <strain evidence="5">DSM 2380 / NBRC 103641 / GraBd1</strain>
    </source>
</reference>
<dbReference type="FunFam" id="3.90.850.10:FF:000003">
    <property type="entry name" value="Fumarylacetoacetate hydrolase domain-containing 1"/>
    <property type="match status" value="1"/>
</dbReference>
<dbReference type="KEGG" id="pca:Pcar_0603"/>
<dbReference type="EMBL" id="CP000142">
    <property type="protein sequence ID" value="ABA87862.1"/>
    <property type="molecule type" value="Genomic_DNA"/>
</dbReference>
<reference evidence="5" key="1">
    <citation type="submission" date="2005-10" db="EMBL/GenBank/DDBJ databases">
        <title>Complete sequence of Pelobacter carbinolicus DSM 2380.</title>
        <authorList>
            <person name="Copeland A."/>
            <person name="Lucas S."/>
            <person name="Lapidus A."/>
            <person name="Barry K."/>
            <person name="Detter J.C."/>
            <person name="Glavina T."/>
            <person name="Hammon N."/>
            <person name="Israni S."/>
            <person name="Pitluck S."/>
            <person name="Chertkov O."/>
            <person name="Schmutz J."/>
            <person name="Larimer F."/>
            <person name="Land M."/>
            <person name="Kyrpides N."/>
            <person name="Ivanova N."/>
            <person name="Richardson P."/>
        </authorList>
    </citation>
    <scope>NUCLEOTIDE SEQUENCE [LARGE SCALE GENOMIC DNA]</scope>
    <source>
        <strain evidence="5">DSM 2380 / NBRC 103641 / GraBd1</strain>
    </source>
</reference>
<dbReference type="PANTHER" id="PTHR11820:SF7">
    <property type="entry name" value="ACYLPYRUVASE FAHD1, MITOCHONDRIAL"/>
    <property type="match status" value="1"/>
</dbReference>
<dbReference type="Gene3D" id="3.90.850.10">
    <property type="entry name" value="Fumarylacetoacetase-like, C-terminal domain"/>
    <property type="match status" value="1"/>
</dbReference>
<organism evidence="4 5">
    <name type="scientific">Syntrophotalea carbinolica (strain DSM 2380 / NBRC 103641 / GraBd1)</name>
    <name type="common">Pelobacter carbinolicus</name>
    <dbReference type="NCBI Taxonomy" id="338963"/>
    <lineage>
        <taxon>Bacteria</taxon>
        <taxon>Pseudomonadati</taxon>
        <taxon>Thermodesulfobacteriota</taxon>
        <taxon>Desulfuromonadia</taxon>
        <taxon>Desulfuromonadales</taxon>
        <taxon>Syntrophotaleaceae</taxon>
        <taxon>Syntrophotalea</taxon>
    </lineage>
</organism>
<proteinExistence type="inferred from homology"/>
<evidence type="ECO:0000313" key="4">
    <source>
        <dbReference type="EMBL" id="ABA87862.1"/>
    </source>
</evidence>
<keyword evidence="5" id="KW-1185">Reference proteome</keyword>
<gene>
    <name evidence="4" type="primary">ycgM</name>
    <name evidence="4" type="ordered locus">Pcar_0603</name>
</gene>
<dbReference type="InterPro" id="IPR036663">
    <property type="entry name" value="Fumarylacetoacetase_C_sf"/>
</dbReference>
<dbReference type="SUPFAM" id="SSF56529">
    <property type="entry name" value="FAH"/>
    <property type="match status" value="1"/>
</dbReference>
<dbReference type="AlphaFoldDB" id="Q3A6Z5"/>
<dbReference type="GO" id="GO:0046872">
    <property type="term" value="F:metal ion binding"/>
    <property type="evidence" value="ECO:0007669"/>
    <property type="project" value="UniProtKB-KW"/>
</dbReference>
<dbReference type="STRING" id="338963.Pcar_0603"/>
<keyword evidence="4" id="KW-0378">Hydrolase</keyword>
<accession>Q3A6Z5</accession>
<dbReference type="GO" id="GO:0018773">
    <property type="term" value="F:acetylpyruvate hydrolase activity"/>
    <property type="evidence" value="ECO:0007669"/>
    <property type="project" value="TreeGrafter"/>
</dbReference>
<dbReference type="RefSeq" id="WP_011340303.1">
    <property type="nucleotide sequence ID" value="NC_007498.2"/>
</dbReference>
<dbReference type="OrthoDB" id="5197601at2"/>
<dbReference type="Pfam" id="PF01557">
    <property type="entry name" value="FAA_hydrolase"/>
    <property type="match status" value="1"/>
</dbReference>
<evidence type="ECO:0000259" key="3">
    <source>
        <dbReference type="Pfam" id="PF01557"/>
    </source>
</evidence>
<dbReference type="PANTHER" id="PTHR11820">
    <property type="entry name" value="ACYLPYRUVASE"/>
    <property type="match status" value="1"/>
</dbReference>
<sequence length="217" mass="23657">MYTVRLLDDTIFQVGKILCVARNYRSHATELGNEPPSEPVFFLKPASSIIGPREKAIIPPYSQLCHHEVELAVLIGKWGKNIPKQEAMNHVAGYGVGIDLTLRDVQQRLKEQGLPWDQAKGFDTSCPLSDFVPASRVSDPHNLHLTLSVNGDLRQDGNTSEMIHTIPDLISTASSIFTLEKGDILLTGTPSGVGPVVPGDQVSAEIEGVNWLNIGIQ</sequence>
<evidence type="ECO:0000313" key="5">
    <source>
        <dbReference type="Proteomes" id="UP000002534"/>
    </source>
</evidence>
<dbReference type="InterPro" id="IPR011234">
    <property type="entry name" value="Fumarylacetoacetase-like_C"/>
</dbReference>
<dbReference type="HOGENOM" id="CLU_028458_5_0_7"/>
<protein>
    <submittedName>
        <fullName evidence="4">Fumarylacetoacetate hydrolase family protein</fullName>
    </submittedName>
</protein>
<evidence type="ECO:0000256" key="1">
    <source>
        <dbReference type="ARBA" id="ARBA00010211"/>
    </source>
</evidence>
<feature type="domain" description="Fumarylacetoacetase-like C-terminal" evidence="3">
    <location>
        <begin position="16"/>
        <end position="209"/>
    </location>
</feature>